<gene>
    <name evidence="3" type="ORF">BLE401_01925</name>
</gene>
<dbReference type="PANTHER" id="PTHR30024">
    <property type="entry name" value="ALIPHATIC SULFONATES-BINDING PROTEIN-RELATED"/>
    <property type="match status" value="1"/>
</dbReference>
<evidence type="ECO:0000313" key="3">
    <source>
        <dbReference type="EMBL" id="AUI67574.1"/>
    </source>
</evidence>
<dbReference type="PANTHER" id="PTHR30024:SF48">
    <property type="entry name" value="ABC TRANSPORTER SUBSTRATE-BINDING PROTEIN"/>
    <property type="match status" value="1"/>
</dbReference>
<proteinExistence type="predicted"/>
<dbReference type="InterPro" id="IPR015168">
    <property type="entry name" value="SsuA/THI5"/>
</dbReference>
<dbReference type="Pfam" id="PF09084">
    <property type="entry name" value="NMT1"/>
    <property type="match status" value="1"/>
</dbReference>
<dbReference type="SUPFAM" id="SSF53850">
    <property type="entry name" value="Periplasmic binding protein-like II"/>
    <property type="match status" value="1"/>
</dbReference>
<accession>A0A2N9YAV4</accession>
<sequence>MFSPFSKRFLYRFLAVLLPMLFISPYASFAAESHIRVGVLQFGTVNWEMDVLQTHQLTQQAGVTVEVVPFAANNALMVALQGHAVDVVVGDWLWVSRQRAEQRLYTAVPYSLAIGHLLTRPDANIKTLADLRGKKLGIAGGAVDKNWLLMRAYSRKNLGEDLNTVVEPVFGAPPLLNQLMLRGELPAVINFWNFATRLEVAGMQPLLNVADVLPALGIEKPIPLLVWIFDEQWANQQPETIKAFLSATYQVKTQLATDDKEWERIRPLMQAEDDATFQALKQGYRAGIPRHFGTEEQAAVTRAFAVLAEEGGEEVVGKTHELSAGTFWQGFTLP</sequence>
<dbReference type="AlphaFoldDB" id="A0A2N9YAV4"/>
<evidence type="ECO:0000256" key="1">
    <source>
        <dbReference type="SAM" id="SignalP"/>
    </source>
</evidence>
<dbReference type="RefSeq" id="WP_062149407.1">
    <property type="nucleotide sequence ID" value="NZ_CP012373.2"/>
</dbReference>
<protein>
    <submittedName>
        <fullName evidence="3">Transporter substrate-binding domain-containing protein</fullName>
    </submittedName>
</protein>
<evidence type="ECO:0000313" key="4">
    <source>
        <dbReference type="Proteomes" id="UP000234271"/>
    </source>
</evidence>
<organism evidence="3 4">
    <name type="scientific">Beggiatoa leptomitoformis</name>
    <dbReference type="NCBI Taxonomy" id="288004"/>
    <lineage>
        <taxon>Bacteria</taxon>
        <taxon>Pseudomonadati</taxon>
        <taxon>Pseudomonadota</taxon>
        <taxon>Gammaproteobacteria</taxon>
        <taxon>Thiotrichales</taxon>
        <taxon>Thiotrichaceae</taxon>
        <taxon>Beggiatoa</taxon>
    </lineage>
</organism>
<keyword evidence="1" id="KW-0732">Signal</keyword>
<dbReference type="STRING" id="288004.AL038_04085"/>
<evidence type="ECO:0000259" key="2">
    <source>
        <dbReference type="Pfam" id="PF09084"/>
    </source>
</evidence>
<keyword evidence="4" id="KW-1185">Reference proteome</keyword>
<dbReference type="Proteomes" id="UP000234271">
    <property type="component" value="Chromosome"/>
</dbReference>
<dbReference type="EMBL" id="CP018889">
    <property type="protein sequence ID" value="AUI67574.1"/>
    <property type="molecule type" value="Genomic_DNA"/>
</dbReference>
<reference evidence="4" key="1">
    <citation type="submission" date="2016-12" db="EMBL/GenBank/DDBJ databases">
        <title>Complete Genome Sequence of Beggiatoa leptomitiformis D-401.</title>
        <authorList>
            <person name="Fomenkov A."/>
            <person name="Vincze T."/>
            <person name="Grabovich M."/>
            <person name="Anton B.P."/>
            <person name="Dubinina G."/>
            <person name="Orlova M."/>
            <person name="Belousova E."/>
            <person name="Roberts R.J."/>
        </authorList>
    </citation>
    <scope>NUCLEOTIDE SEQUENCE [LARGE SCALE GENOMIC DNA]</scope>
    <source>
        <strain evidence="4">D-401</strain>
    </source>
</reference>
<name>A0A2N9YAV4_9GAMM</name>
<feature type="chain" id="PRO_5014867288" evidence="1">
    <location>
        <begin position="31"/>
        <end position="334"/>
    </location>
</feature>
<dbReference type="Gene3D" id="3.40.190.10">
    <property type="entry name" value="Periplasmic binding protein-like II"/>
    <property type="match status" value="2"/>
</dbReference>
<feature type="domain" description="SsuA/THI5-like" evidence="2">
    <location>
        <begin position="61"/>
        <end position="249"/>
    </location>
</feature>
<feature type="signal peptide" evidence="1">
    <location>
        <begin position="1"/>
        <end position="30"/>
    </location>
</feature>
<dbReference type="OrthoDB" id="5621714at2"/>